<sequence length="151" mass="16509">MATDELCGSKGEGTPRKACPSNWGKAGHQENSSTASLVLNLPGVWVTAFFNNQPRVHSVNAYQTEFSIRLFIVVNGHHSYSCSTKGKLRGDLREGPGRSRRSVSRRPLTEGILTGGGVCSWLRIESCGFGSTRAFSHRSAVEEETIKKKKI</sequence>
<dbReference type="Proteomes" id="UP001152798">
    <property type="component" value="Chromosome 1"/>
</dbReference>
<feature type="region of interest" description="Disordered" evidence="1">
    <location>
        <begin position="85"/>
        <end position="107"/>
    </location>
</feature>
<feature type="region of interest" description="Disordered" evidence="1">
    <location>
        <begin position="1"/>
        <end position="29"/>
    </location>
</feature>
<gene>
    <name evidence="2" type="ORF">NEZAVI_LOCUS1013</name>
</gene>
<feature type="compositionally biased region" description="Basic and acidic residues" evidence="1">
    <location>
        <begin position="88"/>
        <end position="97"/>
    </location>
</feature>
<name>A0A9P0E2D5_NEZVI</name>
<accession>A0A9P0E2D5</accession>
<dbReference type="AlphaFoldDB" id="A0A9P0E2D5"/>
<reference evidence="2" key="1">
    <citation type="submission" date="2022-01" db="EMBL/GenBank/DDBJ databases">
        <authorList>
            <person name="King R."/>
        </authorList>
    </citation>
    <scope>NUCLEOTIDE SEQUENCE</scope>
</reference>
<protein>
    <submittedName>
        <fullName evidence="2">Uncharacterized protein</fullName>
    </submittedName>
</protein>
<proteinExistence type="predicted"/>
<evidence type="ECO:0000256" key="1">
    <source>
        <dbReference type="SAM" id="MobiDB-lite"/>
    </source>
</evidence>
<evidence type="ECO:0000313" key="2">
    <source>
        <dbReference type="EMBL" id="CAH1389645.1"/>
    </source>
</evidence>
<dbReference type="EMBL" id="OV725077">
    <property type="protein sequence ID" value="CAH1389645.1"/>
    <property type="molecule type" value="Genomic_DNA"/>
</dbReference>
<keyword evidence="3" id="KW-1185">Reference proteome</keyword>
<organism evidence="2 3">
    <name type="scientific">Nezara viridula</name>
    <name type="common">Southern green stink bug</name>
    <name type="synonym">Cimex viridulus</name>
    <dbReference type="NCBI Taxonomy" id="85310"/>
    <lineage>
        <taxon>Eukaryota</taxon>
        <taxon>Metazoa</taxon>
        <taxon>Ecdysozoa</taxon>
        <taxon>Arthropoda</taxon>
        <taxon>Hexapoda</taxon>
        <taxon>Insecta</taxon>
        <taxon>Pterygota</taxon>
        <taxon>Neoptera</taxon>
        <taxon>Paraneoptera</taxon>
        <taxon>Hemiptera</taxon>
        <taxon>Heteroptera</taxon>
        <taxon>Panheteroptera</taxon>
        <taxon>Pentatomomorpha</taxon>
        <taxon>Pentatomoidea</taxon>
        <taxon>Pentatomidae</taxon>
        <taxon>Pentatominae</taxon>
        <taxon>Nezara</taxon>
    </lineage>
</organism>
<evidence type="ECO:0000313" key="3">
    <source>
        <dbReference type="Proteomes" id="UP001152798"/>
    </source>
</evidence>